<gene>
    <name evidence="1" type="ORF">A2938_02135</name>
</gene>
<organism evidence="1 2">
    <name type="scientific">Candidatus Taylorbacteria bacterium RIFCSPLOWO2_01_FULL_48_100</name>
    <dbReference type="NCBI Taxonomy" id="1802322"/>
    <lineage>
        <taxon>Bacteria</taxon>
        <taxon>Candidatus Tayloriibacteriota</taxon>
    </lineage>
</organism>
<dbReference type="AlphaFoldDB" id="A0A1G2NFZ9"/>
<reference evidence="1 2" key="1">
    <citation type="journal article" date="2016" name="Nat. Commun.">
        <title>Thousands of microbial genomes shed light on interconnected biogeochemical processes in an aquifer system.</title>
        <authorList>
            <person name="Anantharaman K."/>
            <person name="Brown C.T."/>
            <person name="Hug L.A."/>
            <person name="Sharon I."/>
            <person name="Castelle C.J."/>
            <person name="Probst A.J."/>
            <person name="Thomas B.C."/>
            <person name="Singh A."/>
            <person name="Wilkins M.J."/>
            <person name="Karaoz U."/>
            <person name="Brodie E.L."/>
            <person name="Williams K.H."/>
            <person name="Hubbard S.S."/>
            <person name="Banfield J.F."/>
        </authorList>
    </citation>
    <scope>NUCLEOTIDE SEQUENCE [LARGE SCALE GENOMIC DNA]</scope>
</reference>
<dbReference type="EMBL" id="MHSA01000013">
    <property type="protein sequence ID" value="OHA34311.1"/>
    <property type="molecule type" value="Genomic_DNA"/>
</dbReference>
<dbReference type="Proteomes" id="UP000177797">
    <property type="component" value="Unassembled WGS sequence"/>
</dbReference>
<name>A0A1G2NFZ9_9BACT</name>
<evidence type="ECO:0000313" key="2">
    <source>
        <dbReference type="Proteomes" id="UP000177797"/>
    </source>
</evidence>
<proteinExistence type="predicted"/>
<evidence type="ECO:0000313" key="1">
    <source>
        <dbReference type="EMBL" id="OHA34311.1"/>
    </source>
</evidence>
<protein>
    <submittedName>
        <fullName evidence="1">Uncharacterized protein</fullName>
    </submittedName>
</protein>
<comment type="caution">
    <text evidence="1">The sequence shown here is derived from an EMBL/GenBank/DDBJ whole genome shotgun (WGS) entry which is preliminary data.</text>
</comment>
<sequence length="152" mass="17528">MKNTISEWMKNVQIVRSVKAHQKHLQEVVDHLEWEKKSAESMVESMQNDGVVVSYAKLVKDLAEAGQIDGTDYEGLHIRLQRQICSCDMHSREQFRVLTEFFRNRGFEPEKLVELWNQEHAAANNGQISLHTDGFLLIVNCVKIHVLLEATL</sequence>
<accession>A0A1G2NFZ9</accession>